<keyword evidence="1" id="KW-0677">Repeat</keyword>
<dbReference type="EMBL" id="VXIS01000293">
    <property type="protein sequence ID" value="KAA8895007.1"/>
    <property type="molecule type" value="Genomic_DNA"/>
</dbReference>
<feature type="repeat" description="ANK" evidence="3">
    <location>
        <begin position="1"/>
        <end position="30"/>
    </location>
</feature>
<evidence type="ECO:0000256" key="3">
    <source>
        <dbReference type="PROSITE-ProRule" id="PRU00023"/>
    </source>
</evidence>
<comment type="caution">
    <text evidence="4">The sequence shown here is derived from an EMBL/GenBank/DDBJ whole genome shotgun (WGS) entry which is preliminary data.</text>
</comment>
<dbReference type="Pfam" id="PF12796">
    <property type="entry name" value="Ank_2"/>
    <property type="match status" value="1"/>
</dbReference>
<dbReference type="PANTHER" id="PTHR24198:SF165">
    <property type="entry name" value="ANKYRIN REPEAT-CONTAINING PROTEIN-RELATED"/>
    <property type="match status" value="1"/>
</dbReference>
<dbReference type="InterPro" id="IPR002110">
    <property type="entry name" value="Ankyrin_rpt"/>
</dbReference>
<evidence type="ECO:0000256" key="1">
    <source>
        <dbReference type="ARBA" id="ARBA00022737"/>
    </source>
</evidence>
<evidence type="ECO:0000313" key="5">
    <source>
        <dbReference type="Proteomes" id="UP000326924"/>
    </source>
</evidence>
<dbReference type="Gene3D" id="1.25.40.20">
    <property type="entry name" value="Ankyrin repeat-containing domain"/>
    <property type="match status" value="1"/>
</dbReference>
<keyword evidence="5" id="KW-1185">Reference proteome</keyword>
<keyword evidence="2 3" id="KW-0040">ANK repeat</keyword>
<evidence type="ECO:0000256" key="2">
    <source>
        <dbReference type="ARBA" id="ARBA00023043"/>
    </source>
</evidence>
<dbReference type="AlphaFoldDB" id="A0A5J5EIU1"/>
<protein>
    <submittedName>
        <fullName evidence="4">Uncharacterized protein</fullName>
    </submittedName>
</protein>
<name>A0A5J5EIU1_9PEZI</name>
<organism evidence="4 5">
    <name type="scientific">Sphaerosporella brunnea</name>
    <dbReference type="NCBI Taxonomy" id="1250544"/>
    <lineage>
        <taxon>Eukaryota</taxon>
        <taxon>Fungi</taxon>
        <taxon>Dikarya</taxon>
        <taxon>Ascomycota</taxon>
        <taxon>Pezizomycotina</taxon>
        <taxon>Pezizomycetes</taxon>
        <taxon>Pezizales</taxon>
        <taxon>Pyronemataceae</taxon>
        <taxon>Sphaerosporella</taxon>
    </lineage>
</organism>
<dbReference type="PANTHER" id="PTHR24198">
    <property type="entry name" value="ANKYRIN REPEAT AND PROTEIN KINASE DOMAIN-CONTAINING PROTEIN"/>
    <property type="match status" value="1"/>
</dbReference>
<evidence type="ECO:0000313" key="4">
    <source>
        <dbReference type="EMBL" id="KAA8895007.1"/>
    </source>
</evidence>
<reference evidence="4 5" key="1">
    <citation type="submission" date="2019-09" db="EMBL/GenBank/DDBJ databases">
        <title>Draft genome of the ectomycorrhizal ascomycete Sphaerosporella brunnea.</title>
        <authorList>
            <consortium name="DOE Joint Genome Institute"/>
            <person name="Benucci G.M."/>
            <person name="Marozzi G."/>
            <person name="Antonielli L."/>
            <person name="Sanchez S."/>
            <person name="Marco P."/>
            <person name="Wang X."/>
            <person name="Falini L.B."/>
            <person name="Barry K."/>
            <person name="Haridas S."/>
            <person name="Lipzen A."/>
            <person name="Labutti K."/>
            <person name="Grigoriev I.V."/>
            <person name="Murat C."/>
            <person name="Martin F."/>
            <person name="Albertini E."/>
            <person name="Donnini D."/>
            <person name="Bonito G."/>
        </authorList>
    </citation>
    <scope>NUCLEOTIDE SEQUENCE [LARGE SCALE GENOMIC DNA]</scope>
    <source>
        <strain evidence="4 5">Sb_GMNB300</strain>
    </source>
</reference>
<gene>
    <name evidence="4" type="ORF">FN846DRAFT_971547</name>
</gene>
<dbReference type="Proteomes" id="UP000326924">
    <property type="component" value="Unassembled WGS sequence"/>
</dbReference>
<dbReference type="InParanoid" id="A0A5J5EIU1"/>
<feature type="repeat" description="ANK" evidence="3">
    <location>
        <begin position="27"/>
        <end position="60"/>
    </location>
</feature>
<dbReference type="InterPro" id="IPR036770">
    <property type="entry name" value="Ankyrin_rpt-contain_sf"/>
</dbReference>
<dbReference type="PROSITE" id="PS50297">
    <property type="entry name" value="ANK_REP_REGION"/>
    <property type="match status" value="1"/>
</dbReference>
<proteinExistence type="predicted"/>
<accession>A0A5J5EIU1</accession>
<dbReference type="PROSITE" id="PS50088">
    <property type="entry name" value="ANK_REPEAT"/>
    <property type="match status" value="2"/>
</dbReference>
<dbReference type="OrthoDB" id="20872at2759"/>
<sequence length="80" mass="8637">MLLHLAAMDGHDTVVRLLLNYAATTENGTMPIHLASWEGAHEAVVRVLLDSGAINTIDDFRRTPLHHALSSENEGVCGCS</sequence>
<dbReference type="SUPFAM" id="SSF48403">
    <property type="entry name" value="Ankyrin repeat"/>
    <property type="match status" value="1"/>
</dbReference>